<dbReference type="PROSITE" id="PS50850">
    <property type="entry name" value="MFS"/>
    <property type="match status" value="1"/>
</dbReference>
<feature type="transmembrane region" description="Helical" evidence="4">
    <location>
        <begin position="84"/>
        <end position="102"/>
    </location>
</feature>
<feature type="transmembrane region" description="Helical" evidence="4">
    <location>
        <begin position="217"/>
        <end position="244"/>
    </location>
</feature>
<evidence type="ECO:0000256" key="2">
    <source>
        <dbReference type="ARBA" id="ARBA00022989"/>
    </source>
</evidence>
<dbReference type="NCBIfam" id="NF003477">
    <property type="entry name" value="PRK05122.1"/>
    <property type="match status" value="1"/>
</dbReference>
<dbReference type="SUPFAM" id="SSF103473">
    <property type="entry name" value="MFS general substrate transporter"/>
    <property type="match status" value="1"/>
</dbReference>
<dbReference type="GO" id="GO:0005886">
    <property type="term" value="C:plasma membrane"/>
    <property type="evidence" value="ECO:0007669"/>
    <property type="project" value="UniProtKB-SubCell"/>
</dbReference>
<evidence type="ECO:0000256" key="3">
    <source>
        <dbReference type="ARBA" id="ARBA00023136"/>
    </source>
</evidence>
<dbReference type="PANTHER" id="PTHR23531:SF1">
    <property type="entry name" value="QUINOLENE RESISTANCE PROTEIN NORA"/>
    <property type="match status" value="1"/>
</dbReference>
<feature type="transmembrane region" description="Helical" evidence="4">
    <location>
        <begin position="337"/>
        <end position="358"/>
    </location>
</feature>
<comment type="caution">
    <text evidence="4">Lacks conserved residue(s) required for the propagation of feature annotation.</text>
</comment>
<dbReference type="HAMAP" id="MF_01118">
    <property type="entry name" value="MFS_YhhS"/>
    <property type="match status" value="1"/>
</dbReference>
<sequence>MTQPPTSARPAVSVYGTLGMLAAIMFFGFMTIGMPLPVLPVYVHETLGYGAFVVGVTIGIQSVVTLLLRSYAGRTVDTRGPRRAVLTGLCGCGAAGVLYLAASMVPHPALALGILIAGRVVLGFGESLILTGGMSWGIGLLGAAHASKAISWQGVSMYTAIAIGAPFGAYLLQSAGFTAVSLVNIALPAIAFAIALRLPAAAPIGGSRLPFLRVVGLVWRPGLAMTLGSIGYAVIAAFITLYYASHGWSGAAFALTLYSACFIGMRIVLAHAVDRFGGRRVAMASLVFSAIGQFLLWGAVNPDMALVGAGLTGVGFSLVFPALGVEALRQVPPQNRGAALAAYSAFFDLALGLIGPMAGLVANYFGYASIFLCGALGGIVAILMIARLPHAGPVATPADSSAGSGH</sequence>
<dbReference type="InterPro" id="IPR020846">
    <property type="entry name" value="MFS_dom"/>
</dbReference>
<feature type="transmembrane region" description="Helical" evidence="4">
    <location>
        <begin position="364"/>
        <end position="386"/>
    </location>
</feature>
<evidence type="ECO:0000313" key="6">
    <source>
        <dbReference type="EMBL" id="VVD87281.1"/>
    </source>
</evidence>
<keyword evidence="2 4" id="KW-1133">Transmembrane helix</keyword>
<gene>
    <name evidence="6" type="ORF">PCE31107_01441</name>
</gene>
<feature type="transmembrane region" description="Helical" evidence="4">
    <location>
        <begin position="48"/>
        <end position="72"/>
    </location>
</feature>
<keyword evidence="4" id="KW-0997">Cell inner membrane</keyword>
<feature type="domain" description="Major facilitator superfamily (MFS) profile" evidence="5">
    <location>
        <begin position="208"/>
        <end position="406"/>
    </location>
</feature>
<evidence type="ECO:0000256" key="4">
    <source>
        <dbReference type="HAMAP-Rule" id="MF_01118"/>
    </source>
</evidence>
<feature type="transmembrane region" description="Helical" evidence="4">
    <location>
        <begin position="281"/>
        <end position="300"/>
    </location>
</feature>
<dbReference type="InterPro" id="IPR011701">
    <property type="entry name" value="MFS"/>
</dbReference>
<keyword evidence="1 4" id="KW-0812">Transmembrane</keyword>
<dbReference type="InterPro" id="IPR036259">
    <property type="entry name" value="MFS_trans_sf"/>
</dbReference>
<feature type="transmembrane region" description="Helical" evidence="4">
    <location>
        <begin position="177"/>
        <end position="196"/>
    </location>
</feature>
<keyword evidence="3 4" id="KW-0472">Membrane</keyword>
<feature type="transmembrane region" description="Helical" evidence="4">
    <location>
        <begin position="12"/>
        <end position="36"/>
    </location>
</feature>
<dbReference type="Gene3D" id="1.20.1250.20">
    <property type="entry name" value="MFS general substrate transporter like domains"/>
    <property type="match status" value="1"/>
</dbReference>
<feature type="transmembrane region" description="Helical" evidence="4">
    <location>
        <begin position="250"/>
        <end position="269"/>
    </location>
</feature>
<feature type="transmembrane region" description="Helical" evidence="4">
    <location>
        <begin position="150"/>
        <end position="171"/>
    </location>
</feature>
<proteinExistence type="inferred from homology"/>
<dbReference type="AlphaFoldDB" id="A0A5E4TIB8"/>
<evidence type="ECO:0000313" key="7">
    <source>
        <dbReference type="Proteomes" id="UP000396788"/>
    </source>
</evidence>
<reference evidence="6 7" key="1">
    <citation type="submission" date="2019-08" db="EMBL/GenBank/DDBJ databases">
        <authorList>
            <person name="Peeters C."/>
        </authorList>
    </citation>
    <scope>NUCLEOTIDE SEQUENCE [LARGE SCALE GENOMIC DNA]</scope>
    <source>
        <strain evidence="6 7">LMG 31107</strain>
    </source>
</reference>
<dbReference type="EMBL" id="CABPRY010000002">
    <property type="protein sequence ID" value="VVD87281.1"/>
    <property type="molecule type" value="Genomic_DNA"/>
</dbReference>
<comment type="similarity">
    <text evidence="4">Belongs to the major facilitator superfamily. YhhS family.</text>
</comment>
<name>A0A5E4TIB8_9BURK</name>
<keyword evidence="4" id="KW-0813">Transport</keyword>
<feature type="transmembrane region" description="Helical" evidence="4">
    <location>
        <begin position="306"/>
        <end position="325"/>
    </location>
</feature>
<dbReference type="Proteomes" id="UP000396788">
    <property type="component" value="Unassembled WGS sequence"/>
</dbReference>
<evidence type="ECO:0000259" key="5">
    <source>
        <dbReference type="PROSITE" id="PS50850"/>
    </source>
</evidence>
<dbReference type="NCBIfam" id="NF009048">
    <property type="entry name" value="PRK12382.1"/>
    <property type="match status" value="1"/>
</dbReference>
<dbReference type="Pfam" id="PF07690">
    <property type="entry name" value="MFS_1"/>
    <property type="match status" value="1"/>
</dbReference>
<dbReference type="InterPro" id="IPR052714">
    <property type="entry name" value="MFS_Exporter"/>
</dbReference>
<keyword evidence="4" id="KW-1003">Cell membrane</keyword>
<dbReference type="PANTHER" id="PTHR23531">
    <property type="entry name" value="QUINOLENE RESISTANCE PROTEIN NORA"/>
    <property type="match status" value="1"/>
</dbReference>
<dbReference type="InterPro" id="IPR023008">
    <property type="entry name" value="MFS_YhhS-like"/>
</dbReference>
<dbReference type="RefSeq" id="WP_150607396.1">
    <property type="nucleotide sequence ID" value="NZ_CABPRY010000002.1"/>
</dbReference>
<dbReference type="GO" id="GO:0022857">
    <property type="term" value="F:transmembrane transporter activity"/>
    <property type="evidence" value="ECO:0007669"/>
    <property type="project" value="UniProtKB-UniRule"/>
</dbReference>
<organism evidence="6 7">
    <name type="scientific">Pandoraea cepalis</name>
    <dbReference type="NCBI Taxonomy" id="2508294"/>
    <lineage>
        <taxon>Bacteria</taxon>
        <taxon>Pseudomonadati</taxon>
        <taxon>Pseudomonadota</taxon>
        <taxon>Betaproteobacteria</taxon>
        <taxon>Burkholderiales</taxon>
        <taxon>Burkholderiaceae</taxon>
        <taxon>Pandoraea</taxon>
    </lineage>
</organism>
<protein>
    <recommendedName>
        <fullName evidence="4">Uncharacterized MFS-type transporter PCE31107_01441</fullName>
    </recommendedName>
</protein>
<comment type="subcellular location">
    <subcellularLocation>
        <location evidence="4">Cell inner membrane</location>
        <topology evidence="4">Multi-pass membrane protein</topology>
    </subcellularLocation>
</comment>
<evidence type="ECO:0000256" key="1">
    <source>
        <dbReference type="ARBA" id="ARBA00022692"/>
    </source>
</evidence>
<dbReference type="CDD" id="cd17489">
    <property type="entry name" value="MFS_YfcJ_like"/>
    <property type="match status" value="1"/>
</dbReference>
<accession>A0A5E4TIB8</accession>